<reference evidence="1" key="1">
    <citation type="submission" date="2018-11" db="EMBL/GenBank/DDBJ databases">
        <authorList>
            <consortium name="Pathogen Informatics"/>
        </authorList>
    </citation>
    <scope>NUCLEOTIDE SEQUENCE</scope>
</reference>
<dbReference type="SMART" id="SM00320">
    <property type="entry name" value="WD40"/>
    <property type="match status" value="1"/>
</dbReference>
<dbReference type="EMBL" id="CAAALY010265907">
    <property type="protein sequence ID" value="VEL40668.1"/>
    <property type="molecule type" value="Genomic_DNA"/>
</dbReference>
<dbReference type="Proteomes" id="UP000784294">
    <property type="component" value="Unassembled WGS sequence"/>
</dbReference>
<gene>
    <name evidence="1" type="ORF">PXEA_LOCUS34108</name>
</gene>
<sequence length="201" mass="21204">MLSSHVLPDGCLSCVYTSASLNRFSAACADAVDWPSSGSTDPAHLVAFASGRAVCLAGATSGLLVKTPSPPVAPFSLRLLRTLIGHGDDVSAVRWLRCYPQTRPSHPDSGPPPAKDSASWPLLASGSAGDGEICVWRYEPTLESSASSDWCQVRRLRLLDTASKKSLNGLDGHVLLDGQVLSDVASSGISVAYRFCKILSY</sequence>
<dbReference type="SUPFAM" id="SSF50978">
    <property type="entry name" value="WD40 repeat-like"/>
    <property type="match status" value="1"/>
</dbReference>
<keyword evidence="2" id="KW-1185">Reference proteome</keyword>
<dbReference type="Gene3D" id="2.130.10.10">
    <property type="entry name" value="YVTN repeat-like/Quinoprotein amine dehydrogenase"/>
    <property type="match status" value="1"/>
</dbReference>
<evidence type="ECO:0000313" key="1">
    <source>
        <dbReference type="EMBL" id="VEL40668.1"/>
    </source>
</evidence>
<proteinExistence type="predicted"/>
<evidence type="ECO:0000313" key="2">
    <source>
        <dbReference type="Proteomes" id="UP000784294"/>
    </source>
</evidence>
<name>A0A3S5AY90_9PLAT</name>
<dbReference type="InterPro" id="IPR036322">
    <property type="entry name" value="WD40_repeat_dom_sf"/>
</dbReference>
<protein>
    <submittedName>
        <fullName evidence="1">Uncharacterized protein</fullName>
    </submittedName>
</protein>
<organism evidence="1 2">
    <name type="scientific">Protopolystoma xenopodis</name>
    <dbReference type="NCBI Taxonomy" id="117903"/>
    <lineage>
        <taxon>Eukaryota</taxon>
        <taxon>Metazoa</taxon>
        <taxon>Spiralia</taxon>
        <taxon>Lophotrochozoa</taxon>
        <taxon>Platyhelminthes</taxon>
        <taxon>Monogenea</taxon>
        <taxon>Polyopisthocotylea</taxon>
        <taxon>Polystomatidea</taxon>
        <taxon>Polystomatidae</taxon>
        <taxon>Protopolystoma</taxon>
    </lineage>
</organism>
<accession>A0A3S5AY90</accession>
<dbReference type="AlphaFoldDB" id="A0A3S5AY90"/>
<dbReference type="InterPro" id="IPR001680">
    <property type="entry name" value="WD40_rpt"/>
</dbReference>
<comment type="caution">
    <text evidence="1">The sequence shown here is derived from an EMBL/GenBank/DDBJ whole genome shotgun (WGS) entry which is preliminary data.</text>
</comment>
<dbReference type="InterPro" id="IPR015943">
    <property type="entry name" value="WD40/YVTN_repeat-like_dom_sf"/>
</dbReference>